<evidence type="ECO:0008006" key="5">
    <source>
        <dbReference type="Google" id="ProtNLM"/>
    </source>
</evidence>
<dbReference type="GO" id="GO:0006629">
    <property type="term" value="P:lipid metabolic process"/>
    <property type="evidence" value="ECO:0007669"/>
    <property type="project" value="InterPro"/>
</dbReference>
<dbReference type="InterPro" id="IPR001087">
    <property type="entry name" value="GDSL"/>
</dbReference>
<dbReference type="Gene3D" id="3.40.50.1110">
    <property type="entry name" value="SGNH hydrolase"/>
    <property type="match status" value="1"/>
</dbReference>
<dbReference type="InterPro" id="IPR036514">
    <property type="entry name" value="SGNH_hydro_sf"/>
</dbReference>
<dbReference type="PROSITE" id="PS01098">
    <property type="entry name" value="LIPASE_GDSL_SER"/>
    <property type="match status" value="1"/>
</dbReference>
<dbReference type="Proteomes" id="UP000734854">
    <property type="component" value="Unassembled WGS sequence"/>
</dbReference>
<dbReference type="CDD" id="cd01837">
    <property type="entry name" value="SGNH_plant_lipase_like"/>
    <property type="match status" value="1"/>
</dbReference>
<dbReference type="InterPro" id="IPR050592">
    <property type="entry name" value="GDSL_lipolytic_enzyme"/>
</dbReference>
<comment type="caution">
    <text evidence="3">The sequence shown here is derived from an EMBL/GenBank/DDBJ whole genome shotgun (WGS) entry which is preliminary data.</text>
</comment>
<sequence length="341" mass="37637">MDDQMNSILLCINLLLILIIIPVPTVLSQERPMAPALLVFGDSIVDTGNNNMIITTVKADFPPYGRDFQGRQPTGRFSNGRMPSDMIASMLGIKDLLPPYYAPDLEDGDLLTGVSFASAGTGYDNLTAVIAQVFSMWDQLEMHKEYRGKLVAIAGEETADAIIRESPHVVFAGNNDILATYFFSTIRQKTFDLPSYINYLVDAATNFVKELYNLGARRIVVFGLPPLGCVPVSRTVRGGKNRDCVDIYNQAASSFNFELSNSLNQLNVDLSGSRIIYLGIFDGCCGTGEFEASISCNKFSPCTCPESETNKYIFWDAFHPTERAFHIVTAAVQSQLLNVFR</sequence>
<keyword evidence="2" id="KW-0732">Signal</keyword>
<dbReference type="Pfam" id="PF00657">
    <property type="entry name" value="Lipase_GDSL"/>
    <property type="match status" value="1"/>
</dbReference>
<evidence type="ECO:0000313" key="3">
    <source>
        <dbReference type="EMBL" id="KAG6481201.1"/>
    </source>
</evidence>
<name>A0A8J5KC26_ZINOF</name>
<dbReference type="InterPro" id="IPR008265">
    <property type="entry name" value="Lipase_GDSL_AS"/>
</dbReference>
<evidence type="ECO:0000256" key="1">
    <source>
        <dbReference type="ARBA" id="ARBA00008668"/>
    </source>
</evidence>
<comment type="similarity">
    <text evidence="1">Belongs to the 'GDSL' lipolytic enzyme family.</text>
</comment>
<dbReference type="InterPro" id="IPR035669">
    <property type="entry name" value="SGNH_plant_lipase-like"/>
</dbReference>
<evidence type="ECO:0000256" key="2">
    <source>
        <dbReference type="SAM" id="SignalP"/>
    </source>
</evidence>
<proteinExistence type="inferred from homology"/>
<dbReference type="EMBL" id="JACMSC010000016">
    <property type="protein sequence ID" value="KAG6481201.1"/>
    <property type="molecule type" value="Genomic_DNA"/>
</dbReference>
<dbReference type="PANTHER" id="PTHR45642">
    <property type="entry name" value="GDSL ESTERASE/LIPASE EXL3"/>
    <property type="match status" value="1"/>
</dbReference>
<reference evidence="3 4" key="1">
    <citation type="submission" date="2020-08" db="EMBL/GenBank/DDBJ databases">
        <title>Plant Genome Project.</title>
        <authorList>
            <person name="Zhang R.-G."/>
        </authorList>
    </citation>
    <scope>NUCLEOTIDE SEQUENCE [LARGE SCALE GENOMIC DNA]</scope>
    <source>
        <tissue evidence="3">Rhizome</tissue>
    </source>
</reference>
<protein>
    <recommendedName>
        <fullName evidence="5">GDSL esterase/lipase</fullName>
    </recommendedName>
</protein>
<gene>
    <name evidence="3" type="ORF">ZIOFF_057797</name>
</gene>
<feature type="chain" id="PRO_5035320750" description="GDSL esterase/lipase" evidence="2">
    <location>
        <begin position="29"/>
        <end position="341"/>
    </location>
</feature>
<dbReference type="SUPFAM" id="SSF52266">
    <property type="entry name" value="SGNH hydrolase"/>
    <property type="match status" value="1"/>
</dbReference>
<keyword evidence="4" id="KW-1185">Reference proteome</keyword>
<organism evidence="3 4">
    <name type="scientific">Zingiber officinale</name>
    <name type="common">Ginger</name>
    <name type="synonym">Amomum zingiber</name>
    <dbReference type="NCBI Taxonomy" id="94328"/>
    <lineage>
        <taxon>Eukaryota</taxon>
        <taxon>Viridiplantae</taxon>
        <taxon>Streptophyta</taxon>
        <taxon>Embryophyta</taxon>
        <taxon>Tracheophyta</taxon>
        <taxon>Spermatophyta</taxon>
        <taxon>Magnoliopsida</taxon>
        <taxon>Liliopsida</taxon>
        <taxon>Zingiberales</taxon>
        <taxon>Zingiberaceae</taxon>
        <taxon>Zingiber</taxon>
    </lineage>
</organism>
<dbReference type="PANTHER" id="PTHR45642:SF95">
    <property type="entry name" value="GDSL-LIKE LIPASE_ACYLHYDROLASE FAMILY PROTEIN, EXPRESSED"/>
    <property type="match status" value="1"/>
</dbReference>
<feature type="signal peptide" evidence="2">
    <location>
        <begin position="1"/>
        <end position="28"/>
    </location>
</feature>
<evidence type="ECO:0000313" key="4">
    <source>
        <dbReference type="Proteomes" id="UP000734854"/>
    </source>
</evidence>
<dbReference type="AlphaFoldDB" id="A0A8J5KC26"/>
<dbReference type="GO" id="GO:0016298">
    <property type="term" value="F:lipase activity"/>
    <property type="evidence" value="ECO:0007669"/>
    <property type="project" value="InterPro"/>
</dbReference>
<accession>A0A8J5KC26</accession>